<dbReference type="GO" id="GO:0043709">
    <property type="term" value="P:cell adhesion involved in single-species biofilm formation"/>
    <property type="evidence" value="ECO:0007669"/>
    <property type="project" value="TreeGrafter"/>
</dbReference>
<dbReference type="RefSeq" id="WP_065240083.1">
    <property type="nucleotide sequence ID" value="NZ_CAAAHQ010000014.1"/>
</dbReference>
<proteinExistence type="predicted"/>
<dbReference type="NCBIfam" id="NF007380">
    <property type="entry name" value="PRK09894.1"/>
    <property type="match status" value="1"/>
</dbReference>
<reference evidence="7 9" key="1">
    <citation type="submission" date="2015-11" db="EMBL/GenBank/DDBJ databases">
        <title>Genomic analysis of 38 Legionella species identifies large and diverse effector repertoires.</title>
        <authorList>
            <person name="Burstein D."/>
            <person name="Amaro F."/>
            <person name="Zusman T."/>
            <person name="Lifshitz Z."/>
            <person name="Cohen O."/>
            <person name="Gilbert J.A."/>
            <person name="Pupko T."/>
            <person name="Shuman H.A."/>
            <person name="Segal G."/>
        </authorList>
    </citation>
    <scope>NUCLEOTIDE SEQUENCE [LARGE SCALE GENOMIC DNA]</scope>
    <source>
        <strain evidence="7 9">CDC#72-OH-14</strain>
    </source>
</reference>
<keyword evidence="8" id="KW-0808">Transferase</keyword>
<comment type="catalytic activity">
    <reaction evidence="3">
        <text>2 GTP = 3',3'-c-di-GMP + 2 diphosphate</text>
        <dbReference type="Rhea" id="RHEA:24898"/>
        <dbReference type="ChEBI" id="CHEBI:33019"/>
        <dbReference type="ChEBI" id="CHEBI:37565"/>
        <dbReference type="ChEBI" id="CHEBI:58805"/>
        <dbReference type="EC" id="2.7.7.65"/>
    </reaction>
</comment>
<evidence type="ECO:0000256" key="1">
    <source>
        <dbReference type="ARBA" id="ARBA00001946"/>
    </source>
</evidence>
<dbReference type="PANTHER" id="PTHR45138">
    <property type="entry name" value="REGULATORY COMPONENTS OF SENSORY TRANSDUCTION SYSTEM"/>
    <property type="match status" value="1"/>
</dbReference>
<dbReference type="PANTHER" id="PTHR45138:SF9">
    <property type="entry name" value="DIGUANYLATE CYCLASE DGCM-RELATED"/>
    <property type="match status" value="1"/>
</dbReference>
<dbReference type="InterPro" id="IPR025991">
    <property type="entry name" value="Chemoreceptor_zinc-bind_dom"/>
</dbReference>
<evidence type="ECO:0000256" key="4">
    <source>
        <dbReference type="SAM" id="Coils"/>
    </source>
</evidence>
<accession>A0A378IJG7</accession>
<evidence type="ECO:0000313" key="10">
    <source>
        <dbReference type="Proteomes" id="UP000255316"/>
    </source>
</evidence>
<reference evidence="8 10" key="2">
    <citation type="submission" date="2018-06" db="EMBL/GenBank/DDBJ databases">
        <authorList>
            <consortium name="Pathogen Informatics"/>
            <person name="Doyle S."/>
        </authorList>
    </citation>
    <scope>NUCLEOTIDE SEQUENCE [LARGE SCALE GENOMIC DNA]</scope>
    <source>
        <strain evidence="8 10">NCTC12438</strain>
    </source>
</reference>
<sequence>MQIDFLNREELQEFIFQFEQALYNHQQWYNSIIRSLVCRLPSDQHDVSVNAHKECRFGQWYYGPNSHKLKQHAAFIALGEEHHYMHKAATTLLVAIDNDNKISPHDYDIFSNSIEKLHLEISALQRELNELLYSRDSLTGTINRNNMLPILREQQELVKRQVQLCCIAMLDLDKFKNLNDQHGHLAGDCVLATVSRFIIENMRPYDKVFRVGGDEFLLCLQNTSTVLALEILERIRSGIAKMAIHINNNESVHTTVSMGLTSLKANISIEQAIEQADQALYKAKNEGRNCIRII</sequence>
<evidence type="ECO:0000313" key="7">
    <source>
        <dbReference type="EMBL" id="KTC93980.1"/>
    </source>
</evidence>
<protein>
    <recommendedName>
        <fullName evidence="2">diguanylate cyclase</fullName>
        <ecNumber evidence="2">2.7.7.65</ecNumber>
    </recommendedName>
</protein>
<organism evidence="8 10">
    <name type="scientific">Legionella cincinnatiensis</name>
    <dbReference type="NCBI Taxonomy" id="28085"/>
    <lineage>
        <taxon>Bacteria</taxon>
        <taxon>Pseudomonadati</taxon>
        <taxon>Pseudomonadota</taxon>
        <taxon>Gammaproteobacteria</taxon>
        <taxon>Legionellales</taxon>
        <taxon>Legionellaceae</taxon>
        <taxon>Legionella</taxon>
    </lineage>
</organism>
<evidence type="ECO:0000256" key="2">
    <source>
        <dbReference type="ARBA" id="ARBA00012528"/>
    </source>
</evidence>
<dbReference type="Pfam" id="PF00990">
    <property type="entry name" value="GGDEF"/>
    <property type="match status" value="1"/>
</dbReference>
<comment type="cofactor">
    <cofactor evidence="1">
        <name>Mg(2+)</name>
        <dbReference type="ChEBI" id="CHEBI:18420"/>
    </cofactor>
</comment>
<keyword evidence="8" id="KW-0548">Nucleotidyltransferase</keyword>
<dbReference type="FunFam" id="3.30.70.270:FF:000001">
    <property type="entry name" value="Diguanylate cyclase domain protein"/>
    <property type="match status" value="1"/>
</dbReference>
<dbReference type="PROSITE" id="PS50887">
    <property type="entry name" value="GGDEF"/>
    <property type="match status" value="1"/>
</dbReference>
<gene>
    <name evidence="8" type="primary">dosC_1</name>
    <name evidence="7" type="ORF">Lcin_0068</name>
    <name evidence="8" type="ORF">NCTC12438_01797</name>
</gene>
<keyword evidence="9" id="KW-1185">Reference proteome</keyword>
<dbReference type="AlphaFoldDB" id="A0A378IJG7"/>
<dbReference type="GO" id="GO:0005886">
    <property type="term" value="C:plasma membrane"/>
    <property type="evidence" value="ECO:0007669"/>
    <property type="project" value="TreeGrafter"/>
</dbReference>
<evidence type="ECO:0000256" key="3">
    <source>
        <dbReference type="ARBA" id="ARBA00034247"/>
    </source>
</evidence>
<dbReference type="InterPro" id="IPR050469">
    <property type="entry name" value="Diguanylate_Cyclase"/>
</dbReference>
<feature type="coiled-coil region" evidence="4">
    <location>
        <begin position="107"/>
        <end position="134"/>
    </location>
</feature>
<keyword evidence="4" id="KW-0175">Coiled coil</keyword>
<dbReference type="InterPro" id="IPR000160">
    <property type="entry name" value="GGDEF_dom"/>
</dbReference>
<dbReference type="NCBIfam" id="TIGR00254">
    <property type="entry name" value="GGDEF"/>
    <property type="match status" value="1"/>
</dbReference>
<dbReference type="GO" id="GO:0052621">
    <property type="term" value="F:diguanylate cyclase activity"/>
    <property type="evidence" value="ECO:0007669"/>
    <property type="project" value="UniProtKB-EC"/>
</dbReference>
<evidence type="ECO:0000259" key="6">
    <source>
        <dbReference type="PROSITE" id="PS50887"/>
    </source>
</evidence>
<feature type="domain" description="GGDEF" evidence="6">
    <location>
        <begin position="163"/>
        <end position="294"/>
    </location>
</feature>
<dbReference type="SMART" id="SM00267">
    <property type="entry name" value="GGDEF"/>
    <property type="match status" value="1"/>
</dbReference>
<feature type="domain" description="PH" evidence="5">
    <location>
        <begin position="1"/>
        <end position="37"/>
    </location>
</feature>
<evidence type="ECO:0000313" key="8">
    <source>
        <dbReference type="EMBL" id="STX35186.1"/>
    </source>
</evidence>
<dbReference type="Proteomes" id="UP000255316">
    <property type="component" value="Unassembled WGS sequence"/>
</dbReference>
<dbReference type="Gene3D" id="3.30.70.270">
    <property type="match status" value="1"/>
</dbReference>
<dbReference type="GO" id="GO:0016301">
    <property type="term" value="F:kinase activity"/>
    <property type="evidence" value="ECO:0007669"/>
    <property type="project" value="UniProtKB-KW"/>
</dbReference>
<keyword evidence="8" id="KW-0418">Kinase</keyword>
<dbReference type="EC" id="2.7.7.65" evidence="2"/>
<name>A0A378IJG7_9GAMM</name>
<dbReference type="Pfam" id="PF13682">
    <property type="entry name" value="CZB"/>
    <property type="match status" value="1"/>
</dbReference>
<dbReference type="OrthoDB" id="9803824at2"/>
<dbReference type="InterPro" id="IPR043128">
    <property type="entry name" value="Rev_trsase/Diguanyl_cyclase"/>
</dbReference>
<evidence type="ECO:0000259" key="5">
    <source>
        <dbReference type="PROSITE" id="PS50003"/>
    </source>
</evidence>
<dbReference type="SUPFAM" id="SSF55073">
    <property type="entry name" value="Nucleotide cyclase"/>
    <property type="match status" value="1"/>
</dbReference>
<dbReference type="InterPro" id="IPR029787">
    <property type="entry name" value="Nucleotide_cyclase"/>
</dbReference>
<dbReference type="CDD" id="cd01949">
    <property type="entry name" value="GGDEF"/>
    <property type="match status" value="1"/>
</dbReference>
<dbReference type="Proteomes" id="UP000054854">
    <property type="component" value="Unassembled WGS sequence"/>
</dbReference>
<dbReference type="Gene3D" id="1.20.120.30">
    <property type="entry name" value="Aspartate receptor, ligand-binding domain"/>
    <property type="match status" value="1"/>
</dbReference>
<dbReference type="EMBL" id="UGNX01000001">
    <property type="protein sequence ID" value="STX35186.1"/>
    <property type="molecule type" value="Genomic_DNA"/>
</dbReference>
<dbReference type="PROSITE" id="PS50003">
    <property type="entry name" value="PH_DOMAIN"/>
    <property type="match status" value="1"/>
</dbReference>
<evidence type="ECO:0000313" key="9">
    <source>
        <dbReference type="Proteomes" id="UP000054854"/>
    </source>
</evidence>
<dbReference type="GO" id="GO:1902201">
    <property type="term" value="P:negative regulation of bacterial-type flagellum-dependent cell motility"/>
    <property type="evidence" value="ECO:0007669"/>
    <property type="project" value="TreeGrafter"/>
</dbReference>
<dbReference type="InterPro" id="IPR001849">
    <property type="entry name" value="PH_domain"/>
</dbReference>
<dbReference type="EMBL" id="LNXX01000001">
    <property type="protein sequence ID" value="KTC93980.1"/>
    <property type="molecule type" value="Genomic_DNA"/>
</dbReference>
<dbReference type="STRING" id="28085.Lcin_0068"/>